<keyword evidence="3" id="KW-1185">Reference proteome</keyword>
<evidence type="ECO:0000259" key="1">
    <source>
        <dbReference type="Pfam" id="PF13456"/>
    </source>
</evidence>
<dbReference type="Gene3D" id="3.30.420.10">
    <property type="entry name" value="Ribonuclease H-like superfamily/Ribonuclease H"/>
    <property type="match status" value="1"/>
</dbReference>
<proteinExistence type="predicted"/>
<dbReference type="InterPro" id="IPR012337">
    <property type="entry name" value="RNaseH-like_sf"/>
</dbReference>
<dbReference type="PANTHER" id="PTHR48475:SF1">
    <property type="entry name" value="RNASE H TYPE-1 DOMAIN-CONTAINING PROTEIN"/>
    <property type="match status" value="1"/>
</dbReference>
<gene>
    <name evidence="2" type="ORF">EPI10_020519</name>
</gene>
<comment type="caution">
    <text evidence="2">The sequence shown here is derived from an EMBL/GenBank/DDBJ whole genome shotgun (WGS) entry which is preliminary data.</text>
</comment>
<dbReference type="EMBL" id="SMMG02000003">
    <property type="protein sequence ID" value="KAA3480059.1"/>
    <property type="molecule type" value="Genomic_DNA"/>
</dbReference>
<dbReference type="Pfam" id="PF13456">
    <property type="entry name" value="RVT_3"/>
    <property type="match status" value="1"/>
</dbReference>
<accession>A0A5B6WE99</accession>
<dbReference type="OrthoDB" id="995897at2759"/>
<organism evidence="2 3">
    <name type="scientific">Gossypium australe</name>
    <dbReference type="NCBI Taxonomy" id="47621"/>
    <lineage>
        <taxon>Eukaryota</taxon>
        <taxon>Viridiplantae</taxon>
        <taxon>Streptophyta</taxon>
        <taxon>Embryophyta</taxon>
        <taxon>Tracheophyta</taxon>
        <taxon>Spermatophyta</taxon>
        <taxon>Magnoliopsida</taxon>
        <taxon>eudicotyledons</taxon>
        <taxon>Gunneridae</taxon>
        <taxon>Pentapetalae</taxon>
        <taxon>rosids</taxon>
        <taxon>malvids</taxon>
        <taxon>Malvales</taxon>
        <taxon>Malvaceae</taxon>
        <taxon>Malvoideae</taxon>
        <taxon>Gossypium</taxon>
    </lineage>
</organism>
<dbReference type="GO" id="GO:0003964">
    <property type="term" value="F:RNA-directed DNA polymerase activity"/>
    <property type="evidence" value="ECO:0007669"/>
    <property type="project" value="UniProtKB-KW"/>
</dbReference>
<protein>
    <submittedName>
        <fullName evidence="2">RNA-directed DNA polymerase (Reverse transcriptase), Ribonuclease H-like protein</fullName>
    </submittedName>
</protein>
<dbReference type="Proteomes" id="UP000325315">
    <property type="component" value="Unassembled WGS sequence"/>
</dbReference>
<dbReference type="InterPro" id="IPR002156">
    <property type="entry name" value="RNaseH_domain"/>
</dbReference>
<dbReference type="InterPro" id="IPR036397">
    <property type="entry name" value="RNaseH_sf"/>
</dbReference>
<dbReference type="GO" id="GO:0003676">
    <property type="term" value="F:nucleic acid binding"/>
    <property type="evidence" value="ECO:0007669"/>
    <property type="project" value="InterPro"/>
</dbReference>
<reference evidence="3" key="1">
    <citation type="journal article" date="2019" name="Plant Biotechnol. J.">
        <title>Genome sequencing of the Australian wild diploid species Gossypium australe highlights disease resistance and delayed gland morphogenesis.</title>
        <authorList>
            <person name="Cai Y."/>
            <person name="Cai X."/>
            <person name="Wang Q."/>
            <person name="Wang P."/>
            <person name="Zhang Y."/>
            <person name="Cai C."/>
            <person name="Xu Y."/>
            <person name="Wang K."/>
            <person name="Zhou Z."/>
            <person name="Wang C."/>
            <person name="Geng S."/>
            <person name="Li B."/>
            <person name="Dong Q."/>
            <person name="Hou Y."/>
            <person name="Wang H."/>
            <person name="Ai P."/>
            <person name="Liu Z."/>
            <person name="Yi F."/>
            <person name="Sun M."/>
            <person name="An G."/>
            <person name="Cheng J."/>
            <person name="Zhang Y."/>
            <person name="Shi Q."/>
            <person name="Xie Y."/>
            <person name="Shi X."/>
            <person name="Chang Y."/>
            <person name="Huang F."/>
            <person name="Chen Y."/>
            <person name="Hong S."/>
            <person name="Mi L."/>
            <person name="Sun Q."/>
            <person name="Zhang L."/>
            <person name="Zhou B."/>
            <person name="Peng R."/>
            <person name="Zhang X."/>
            <person name="Liu F."/>
        </authorList>
    </citation>
    <scope>NUCLEOTIDE SEQUENCE [LARGE SCALE GENOMIC DNA]</scope>
    <source>
        <strain evidence="3">cv. PA1801</strain>
    </source>
</reference>
<dbReference type="GO" id="GO:0004523">
    <property type="term" value="F:RNA-DNA hybrid ribonuclease activity"/>
    <property type="evidence" value="ECO:0007669"/>
    <property type="project" value="InterPro"/>
</dbReference>
<evidence type="ECO:0000313" key="3">
    <source>
        <dbReference type="Proteomes" id="UP000325315"/>
    </source>
</evidence>
<feature type="domain" description="RNase H type-1" evidence="1">
    <location>
        <begin position="5"/>
        <end position="105"/>
    </location>
</feature>
<evidence type="ECO:0000313" key="2">
    <source>
        <dbReference type="EMBL" id="KAA3480059.1"/>
    </source>
</evidence>
<keyword evidence="2" id="KW-0808">Transferase</keyword>
<keyword evidence="2" id="KW-0548">Nucleotidyltransferase</keyword>
<dbReference type="SUPFAM" id="SSF53098">
    <property type="entry name" value="Ribonuclease H-like"/>
    <property type="match status" value="1"/>
</dbReference>
<dbReference type="PANTHER" id="PTHR48475">
    <property type="entry name" value="RIBONUCLEASE H"/>
    <property type="match status" value="1"/>
</dbReference>
<keyword evidence="2" id="KW-0695">RNA-directed DNA polymerase</keyword>
<sequence>MELQTLIGAILISPNGYHYPFTSKLDFDCTSNMAEYGACIVGIRAAIEHKIKALEVYGDSTLETRYPKLINYRRLVLELIEEFDDITFHYLPRYENQMADALATLASMI</sequence>
<dbReference type="AlphaFoldDB" id="A0A5B6WE99"/>
<name>A0A5B6WE99_9ROSI</name>
<dbReference type="CDD" id="cd09279">
    <property type="entry name" value="RNase_HI_like"/>
    <property type="match status" value="1"/>
</dbReference>